<keyword evidence="2" id="KW-0479">Metal-binding</keyword>
<sequence>MSNSVSFRVQVASIMEVLTKTAVAEITKLVDDGSAALRLEMCRSQRENEALKRKLLHVERELGSARGYGEGAPDNSLNIALEVQVCDEFREVQRPKFAGKGSFTPAERVFDELLSTGPAINDQNVPVEKKMASSDALDVKFKPVVGEQDWPESVLLSEDRLEEDPGRSQSQVEQKNSGEKTCGTLRAAGADGGAGPLCGVEELHMQPCPAGDPEKGLQAELKQEPEEEPLTPALPPLGSADWGLELQCAWSEAGGLGTVQEKHGQLGGSLEHRGAQLDDDFSPPQYRVSQRQCLEVDEGPTSHFEQKQNGGPFTEEHSHGSSDYIPAEIALPLGSPGEHGGSIPCEASFDTSAEAKSDRRIEGQEDFIYTCSRKTFLDALQLETHKEHHSVGKLFSCSESGKGLISSRVLEKHQRIHSRKKLFACSWCNKSFSQWHVFQEHENSLKEHCLAHHGGKRFSCTLCGKGFTTKGGLKIHQSVHTGEKPHRCNECGKSFARLCNLKTHQRVHTGEKPFGCTLCSRSFSQNHVLQKHLLTHSE</sequence>
<reference evidence="10" key="1">
    <citation type="journal article" date="2023" name="Science">
        <title>Genome structures resolve the early diversification of teleost fishes.</title>
        <authorList>
            <person name="Parey E."/>
            <person name="Louis A."/>
            <person name="Montfort J."/>
            <person name="Bouchez O."/>
            <person name="Roques C."/>
            <person name="Iampietro C."/>
            <person name="Lluch J."/>
            <person name="Castinel A."/>
            <person name="Donnadieu C."/>
            <person name="Desvignes T."/>
            <person name="Floi Bucao C."/>
            <person name="Jouanno E."/>
            <person name="Wen M."/>
            <person name="Mejri S."/>
            <person name="Dirks R."/>
            <person name="Jansen H."/>
            <person name="Henkel C."/>
            <person name="Chen W.J."/>
            <person name="Zahm M."/>
            <person name="Cabau C."/>
            <person name="Klopp C."/>
            <person name="Thompson A.W."/>
            <person name="Robinson-Rechavi M."/>
            <person name="Braasch I."/>
            <person name="Lecointre G."/>
            <person name="Bobe J."/>
            <person name="Postlethwait J.H."/>
            <person name="Berthelot C."/>
            <person name="Roest Crollius H."/>
            <person name="Guiguen Y."/>
        </authorList>
    </citation>
    <scope>NUCLEOTIDE SEQUENCE</scope>
    <source>
        <strain evidence="10">WJC10195</strain>
    </source>
</reference>
<dbReference type="OrthoDB" id="8943028at2759"/>
<keyword evidence="11" id="KW-1185">Reference proteome</keyword>
<dbReference type="FunFam" id="3.30.160.60:FF:002343">
    <property type="entry name" value="Zinc finger protein 33A"/>
    <property type="match status" value="1"/>
</dbReference>
<dbReference type="Proteomes" id="UP001152622">
    <property type="component" value="Unassembled WGS sequence"/>
</dbReference>
<keyword evidence="3" id="KW-0677">Repeat</keyword>
<dbReference type="GO" id="GO:0000981">
    <property type="term" value="F:DNA-binding transcription factor activity, RNA polymerase II-specific"/>
    <property type="evidence" value="ECO:0007669"/>
    <property type="project" value="TreeGrafter"/>
</dbReference>
<dbReference type="FunFam" id="3.30.160.60:FF:000446">
    <property type="entry name" value="Zinc finger protein"/>
    <property type="match status" value="1"/>
</dbReference>
<evidence type="ECO:0000256" key="8">
    <source>
        <dbReference type="SAM" id="MobiDB-lite"/>
    </source>
</evidence>
<evidence type="ECO:0000313" key="10">
    <source>
        <dbReference type="EMBL" id="KAJ8332574.1"/>
    </source>
</evidence>
<feature type="domain" description="C2H2-type" evidence="9">
    <location>
        <begin position="423"/>
        <end position="457"/>
    </location>
</feature>
<accession>A0A9Q1E5F7</accession>
<dbReference type="InterPro" id="IPR036236">
    <property type="entry name" value="Znf_C2H2_sf"/>
</dbReference>
<dbReference type="Gene3D" id="3.30.160.60">
    <property type="entry name" value="Classic Zinc Finger"/>
    <property type="match status" value="4"/>
</dbReference>
<comment type="caution">
    <text evidence="10">The sequence shown here is derived from an EMBL/GenBank/DDBJ whole genome shotgun (WGS) entry which is preliminary data.</text>
</comment>
<dbReference type="FunFam" id="3.30.160.60:FF:000706">
    <property type="entry name" value="Zinc finger protein"/>
    <property type="match status" value="1"/>
</dbReference>
<name>A0A9Q1E5F7_SYNKA</name>
<comment type="subcellular location">
    <subcellularLocation>
        <location evidence="1">Nucleus</location>
    </subcellularLocation>
</comment>
<feature type="region of interest" description="Disordered" evidence="8">
    <location>
        <begin position="297"/>
        <end position="321"/>
    </location>
</feature>
<feature type="domain" description="C2H2-type" evidence="9">
    <location>
        <begin position="486"/>
        <end position="513"/>
    </location>
</feature>
<dbReference type="PROSITE" id="PS50157">
    <property type="entry name" value="ZINC_FINGER_C2H2_2"/>
    <property type="match status" value="5"/>
</dbReference>
<evidence type="ECO:0000256" key="2">
    <source>
        <dbReference type="ARBA" id="ARBA00022723"/>
    </source>
</evidence>
<dbReference type="PANTHER" id="PTHR24381">
    <property type="entry name" value="ZINC FINGER PROTEIN"/>
    <property type="match status" value="1"/>
</dbReference>
<dbReference type="AlphaFoldDB" id="A0A9Q1E5F7"/>
<evidence type="ECO:0000313" key="11">
    <source>
        <dbReference type="Proteomes" id="UP001152622"/>
    </source>
</evidence>
<dbReference type="GO" id="GO:0008270">
    <property type="term" value="F:zinc ion binding"/>
    <property type="evidence" value="ECO:0007669"/>
    <property type="project" value="UniProtKB-KW"/>
</dbReference>
<dbReference type="SUPFAM" id="SSF57667">
    <property type="entry name" value="beta-beta-alpha zinc fingers"/>
    <property type="match status" value="3"/>
</dbReference>
<evidence type="ECO:0000256" key="3">
    <source>
        <dbReference type="ARBA" id="ARBA00022737"/>
    </source>
</evidence>
<keyword evidence="6" id="KW-0539">Nucleus</keyword>
<dbReference type="InterPro" id="IPR013087">
    <property type="entry name" value="Znf_C2H2_type"/>
</dbReference>
<feature type="domain" description="C2H2-type" evidence="9">
    <location>
        <begin position="514"/>
        <end position="538"/>
    </location>
</feature>
<evidence type="ECO:0000256" key="5">
    <source>
        <dbReference type="ARBA" id="ARBA00022833"/>
    </source>
</evidence>
<dbReference type="PANTHER" id="PTHR24381:SF393">
    <property type="entry name" value="CHROMATIN-LINKED ADAPTOR FOR MSL PROTEINS, ISOFORM B"/>
    <property type="match status" value="1"/>
</dbReference>
<gene>
    <name evidence="10" type="ORF">SKAU_G00423630</name>
</gene>
<evidence type="ECO:0000256" key="1">
    <source>
        <dbReference type="ARBA" id="ARBA00004123"/>
    </source>
</evidence>
<proteinExistence type="predicted"/>
<dbReference type="Pfam" id="PF00096">
    <property type="entry name" value="zf-C2H2"/>
    <property type="match status" value="3"/>
</dbReference>
<protein>
    <recommendedName>
        <fullName evidence="9">C2H2-type domain-containing protein</fullName>
    </recommendedName>
</protein>
<feature type="region of interest" description="Disordered" evidence="8">
    <location>
        <begin position="159"/>
        <end position="188"/>
    </location>
</feature>
<dbReference type="EMBL" id="JAINUF010000025">
    <property type="protein sequence ID" value="KAJ8332574.1"/>
    <property type="molecule type" value="Genomic_DNA"/>
</dbReference>
<dbReference type="GO" id="GO:0005634">
    <property type="term" value="C:nucleus"/>
    <property type="evidence" value="ECO:0007669"/>
    <property type="project" value="UniProtKB-SubCell"/>
</dbReference>
<organism evidence="10 11">
    <name type="scientific">Synaphobranchus kaupii</name>
    <name type="common">Kaup's arrowtooth eel</name>
    <dbReference type="NCBI Taxonomy" id="118154"/>
    <lineage>
        <taxon>Eukaryota</taxon>
        <taxon>Metazoa</taxon>
        <taxon>Chordata</taxon>
        <taxon>Craniata</taxon>
        <taxon>Vertebrata</taxon>
        <taxon>Euteleostomi</taxon>
        <taxon>Actinopterygii</taxon>
        <taxon>Neopterygii</taxon>
        <taxon>Teleostei</taxon>
        <taxon>Anguilliformes</taxon>
        <taxon>Synaphobranchidae</taxon>
        <taxon>Synaphobranchus</taxon>
    </lineage>
</organism>
<keyword evidence="4 7" id="KW-0863">Zinc-finger</keyword>
<feature type="domain" description="C2H2-type" evidence="9">
    <location>
        <begin position="395"/>
        <end position="422"/>
    </location>
</feature>
<evidence type="ECO:0000256" key="7">
    <source>
        <dbReference type="PROSITE-ProRule" id="PRU00042"/>
    </source>
</evidence>
<keyword evidence="5" id="KW-0862">Zinc</keyword>
<evidence type="ECO:0000256" key="6">
    <source>
        <dbReference type="ARBA" id="ARBA00023242"/>
    </source>
</evidence>
<feature type="domain" description="C2H2-type" evidence="9">
    <location>
        <begin position="458"/>
        <end position="485"/>
    </location>
</feature>
<dbReference type="PROSITE" id="PS00028">
    <property type="entry name" value="ZINC_FINGER_C2H2_1"/>
    <property type="match status" value="3"/>
</dbReference>
<evidence type="ECO:0000256" key="4">
    <source>
        <dbReference type="ARBA" id="ARBA00022771"/>
    </source>
</evidence>
<evidence type="ECO:0000259" key="9">
    <source>
        <dbReference type="PROSITE" id="PS50157"/>
    </source>
</evidence>
<dbReference type="SMART" id="SM00355">
    <property type="entry name" value="ZnF_C2H2"/>
    <property type="match status" value="6"/>
</dbReference>
<dbReference type="GO" id="GO:0000977">
    <property type="term" value="F:RNA polymerase II transcription regulatory region sequence-specific DNA binding"/>
    <property type="evidence" value="ECO:0007669"/>
    <property type="project" value="TreeGrafter"/>
</dbReference>